<feature type="coiled-coil region" evidence="12">
    <location>
        <begin position="344"/>
        <end position="404"/>
    </location>
</feature>
<dbReference type="GO" id="GO:0016887">
    <property type="term" value="F:ATP hydrolysis activity"/>
    <property type="evidence" value="ECO:0007669"/>
    <property type="project" value="InterPro"/>
</dbReference>
<evidence type="ECO:0000256" key="1">
    <source>
        <dbReference type="ARBA" id="ARBA00004123"/>
    </source>
</evidence>
<organism evidence="14 15">
    <name type="scientific">Cryptosporidium parvum</name>
    <dbReference type="NCBI Taxonomy" id="5807"/>
    <lineage>
        <taxon>Eukaryota</taxon>
        <taxon>Sar</taxon>
        <taxon>Alveolata</taxon>
        <taxon>Apicomplexa</taxon>
        <taxon>Conoidasida</taxon>
        <taxon>Coccidia</taxon>
        <taxon>Eucoccidiorida</taxon>
        <taxon>Eimeriorina</taxon>
        <taxon>Cryptosporidiidae</taxon>
        <taxon>Cryptosporidium</taxon>
    </lineage>
</organism>
<evidence type="ECO:0000256" key="7">
    <source>
        <dbReference type="ARBA" id="ARBA00022840"/>
    </source>
</evidence>
<dbReference type="GO" id="GO:0005524">
    <property type="term" value="F:ATP binding"/>
    <property type="evidence" value="ECO:0007669"/>
    <property type="project" value="UniProtKB-KW"/>
</dbReference>
<feature type="coiled-coil region" evidence="12">
    <location>
        <begin position="209"/>
        <end position="263"/>
    </location>
</feature>
<dbReference type="InterPro" id="IPR027417">
    <property type="entry name" value="P-loop_NTPase"/>
</dbReference>
<evidence type="ECO:0000256" key="5">
    <source>
        <dbReference type="ARBA" id="ARBA00022741"/>
    </source>
</evidence>
<keyword evidence="9" id="KW-0233">DNA recombination</keyword>
<dbReference type="PANTHER" id="PTHR19306">
    <property type="entry name" value="STRUCTURAL MAINTENANCE OF CHROMOSOMES 5,6 SMC5, SMC6"/>
    <property type="match status" value="1"/>
</dbReference>
<feature type="coiled-coil region" evidence="12">
    <location>
        <begin position="765"/>
        <end position="873"/>
    </location>
</feature>
<dbReference type="PANTHER" id="PTHR19306:SF6">
    <property type="entry name" value="STRUCTURAL MAINTENANCE OF CHROMOSOMES PROTEIN 6"/>
    <property type="match status" value="1"/>
</dbReference>
<comment type="similarity">
    <text evidence="3">Belongs to the SMC family. SMC6 subfamily.</text>
</comment>
<evidence type="ECO:0000256" key="8">
    <source>
        <dbReference type="ARBA" id="ARBA00023054"/>
    </source>
</evidence>
<evidence type="ECO:0000256" key="4">
    <source>
        <dbReference type="ARBA" id="ARBA00022454"/>
    </source>
</evidence>
<comment type="subcellular location">
    <subcellularLocation>
        <location evidence="2">Chromosome</location>
    </subcellularLocation>
    <subcellularLocation>
        <location evidence="1">Nucleus</location>
    </subcellularLocation>
</comment>
<reference evidence="14 15" key="1">
    <citation type="submission" date="2019-09" db="EMBL/GenBank/DDBJ databases">
        <title>Consistent, comparative and evidence-based genome assembly and annotation for Cryptosporidium parvum, C. hominis and C. tyzzeri.</title>
        <authorList>
            <person name="Baptista R.P."/>
            <person name="Li Y."/>
            <person name="Sateriale A."/>
            <person name="Ansell B."/>
            <person name="Jex A."/>
            <person name="Sanders M."/>
            <person name="Brooks K."/>
            <person name="Tracey A."/>
            <person name="Berriman M."/>
            <person name="Striepen B."/>
            <person name="Cotton J.A."/>
            <person name="Kissinger J.C."/>
        </authorList>
    </citation>
    <scope>NUCLEOTIDE SEQUENCE [LARGE SCALE GENOMIC DNA]</scope>
    <source>
        <strain evidence="14 15">IOWA-ATCC</strain>
    </source>
</reference>
<dbReference type="SUPFAM" id="SSF52540">
    <property type="entry name" value="P-loop containing nucleoside triphosphate hydrolases"/>
    <property type="match status" value="1"/>
</dbReference>
<evidence type="ECO:0000256" key="12">
    <source>
        <dbReference type="SAM" id="Coils"/>
    </source>
</evidence>
<keyword evidence="10" id="KW-0234">DNA repair</keyword>
<evidence type="ECO:0000259" key="13">
    <source>
        <dbReference type="Pfam" id="PF13476"/>
    </source>
</evidence>
<dbReference type="Pfam" id="PF13476">
    <property type="entry name" value="AAA_23"/>
    <property type="match status" value="1"/>
</dbReference>
<dbReference type="GO" id="GO:0005634">
    <property type="term" value="C:nucleus"/>
    <property type="evidence" value="ECO:0007669"/>
    <property type="project" value="UniProtKB-SubCell"/>
</dbReference>
<keyword evidence="11" id="KW-0539">Nucleus</keyword>
<dbReference type="GO" id="GO:0003684">
    <property type="term" value="F:damaged DNA binding"/>
    <property type="evidence" value="ECO:0007669"/>
    <property type="project" value="TreeGrafter"/>
</dbReference>
<dbReference type="GO" id="GO:0000724">
    <property type="term" value="P:double-strand break repair via homologous recombination"/>
    <property type="evidence" value="ECO:0007669"/>
    <property type="project" value="TreeGrafter"/>
</dbReference>
<keyword evidence="6" id="KW-0227">DNA damage</keyword>
<evidence type="ECO:0000313" key="14">
    <source>
        <dbReference type="EMBL" id="QOY40060.1"/>
    </source>
</evidence>
<keyword evidence="5" id="KW-0547">Nucleotide-binding</keyword>
<dbReference type="GO" id="GO:0003697">
    <property type="term" value="F:single-stranded DNA binding"/>
    <property type="evidence" value="ECO:0007669"/>
    <property type="project" value="TreeGrafter"/>
</dbReference>
<name>A0A7S7REA2_CRYPV</name>
<dbReference type="OMA" id="MCHDHFY"/>
<dbReference type="Proteomes" id="UP000593906">
    <property type="component" value="Chromosome 8"/>
</dbReference>
<keyword evidence="7" id="KW-0067">ATP-binding</keyword>
<evidence type="ECO:0000256" key="10">
    <source>
        <dbReference type="ARBA" id="ARBA00023204"/>
    </source>
</evidence>
<dbReference type="InterPro" id="IPR038729">
    <property type="entry name" value="Rad50/SbcC_AAA"/>
</dbReference>
<keyword evidence="4" id="KW-0158">Chromosome</keyword>
<evidence type="ECO:0000256" key="2">
    <source>
        <dbReference type="ARBA" id="ARBA00004286"/>
    </source>
</evidence>
<dbReference type="Gene3D" id="3.40.50.300">
    <property type="entry name" value="P-loop containing nucleotide triphosphate hydrolases"/>
    <property type="match status" value="2"/>
</dbReference>
<dbReference type="GO" id="GO:0030915">
    <property type="term" value="C:Smc5-Smc6 complex"/>
    <property type="evidence" value="ECO:0007669"/>
    <property type="project" value="TreeGrafter"/>
</dbReference>
<proteinExistence type="inferred from homology"/>
<protein>
    <recommendedName>
        <fullName evidence="13">Rad50/SbcC-type AAA domain-containing protein</fullName>
    </recommendedName>
</protein>
<gene>
    <name evidence="14" type="ORF">CPATCC_004132</name>
</gene>
<evidence type="ECO:0000313" key="15">
    <source>
        <dbReference type="Proteomes" id="UP000593906"/>
    </source>
</evidence>
<feature type="coiled-coil region" evidence="12">
    <location>
        <begin position="902"/>
        <end position="964"/>
    </location>
</feature>
<evidence type="ECO:0000256" key="9">
    <source>
        <dbReference type="ARBA" id="ARBA00023172"/>
    </source>
</evidence>
<accession>A0A7S7REA2</accession>
<feature type="coiled-coil region" evidence="12">
    <location>
        <begin position="288"/>
        <end position="315"/>
    </location>
</feature>
<evidence type="ECO:0000256" key="3">
    <source>
        <dbReference type="ARBA" id="ARBA00006793"/>
    </source>
</evidence>
<evidence type="ECO:0000256" key="6">
    <source>
        <dbReference type="ARBA" id="ARBA00022763"/>
    </source>
</evidence>
<dbReference type="VEuPathDB" id="CryptoDB:CPATCC_0003160"/>
<evidence type="ECO:0000256" key="11">
    <source>
        <dbReference type="ARBA" id="ARBA00023242"/>
    </source>
</evidence>
<dbReference type="GO" id="GO:0035861">
    <property type="term" value="C:site of double-strand break"/>
    <property type="evidence" value="ECO:0007669"/>
    <property type="project" value="TreeGrafter"/>
</dbReference>
<dbReference type="AlphaFoldDB" id="A0A7S7REA2"/>
<keyword evidence="8 12" id="KW-0175">Coiled coil</keyword>
<feature type="coiled-coil region" evidence="12">
    <location>
        <begin position="1052"/>
        <end position="1093"/>
    </location>
</feature>
<sequence>MLTEELDCNILLQRNNLCEKGWRVGQIKRVIINDIGGHEFIDISLLPGVNLITGGNGSGKSSLVSAIALLCGWSGRKAGKDANLNKYVRIGANKGTVCIHFANNDNKFQRGYFNDIYGEEIIIERNIYLKGNSNYTFRGSKSSSPIHRSFNAKHHLSQFRAYANIIINNPVTFLTQMDAKYLIREQNSPKSLYDFFQRAHLFDYSWKHLAEEQRRIEKAEIISKSLNNDLKQLESELEEFNSMKELIQTYNKLQIHRRNLESINIVASIKNLSLSINSLLFQSEELYKAKSALDIEELNKRIIESEREIYDSQSEINNFHSEHEVNINKHKRLTIELEQICDKFNSYTKQIKEIKGEISSLEKEVEFKQENYDSNQEKKKLHFKGELLEKIKASKEKINILKSKKENLILLSLNKKNELTTLFEQIKENKAKINLFSDEKLSFNLKLDEIKNILETDRKSLKYDSDLEQSNKSNSTETGYIAYHNSKINDSKGKESLAVIYSRLYDYFTDEDFEIIFGYSKFVHNKIIKQLEKIEKGVKIIGPIALHIFPKSEFYYNEKILSILDEIIGGRFERYDTISGYKIRRNYKYWLVENSETRKELISLFKNNNVFLEPSLIYIRSSFNQKYELSAVRKKFPKVGLAVIDLIHVENDEVFNFLIDNFQIETTFIFMNDHEMDLIYDYSLNIRRAHCLANYSFKYRRGGIVVAPEICIPKQHATSKIVIRKLNDIFQLRNYGSDLCADQKEKKKFNFPEKIEIKRLLELNIIENENKKKEIIKKIIEIEEKNNDLKLSITNHDNKASYIRNEISSFETELEDITKEEQIINMKIVELETELRKLDRDEKHIFNVNISEINHLSTKLSELNQLLTVIEEKISYEEKLMKNKEADIEKLKIILDNEKEFIKLKEQKHKILKINKNSLLNEKPQIEVKINQITNKINQLNTEIDFKKNELKGLKNKYRTINTKFCAANESEIGTDFLITNDLLSTLEYFNCCLNLSGDIEPFPDCSTIELWKSNISRQMDTIFLEIMEKSKIFGFNVTQRNCSEDLINKILDTINIKYEKYKEKINELQEENKLLNQNRTNLNRRIQRLQKDHIRCGKNVNLQFKHYFSIFWSKTMRPHLKFDHDKSILSIYVIPDTATVKKPKQTESHLSSERNSTSCKDQLNNFVSREIQSLSGGESSSIGISLLLALSQNNSSPFHLFDEPDVYMDDIRRMTMIRSLIEFERLCSKGKITFNRQVLFITPHSEIVPHIKENYADIIHVVQLIKR</sequence>
<dbReference type="EMBL" id="CP044415">
    <property type="protein sequence ID" value="QOY40060.1"/>
    <property type="molecule type" value="Genomic_DNA"/>
</dbReference>
<feature type="domain" description="Rad50/SbcC-type AAA" evidence="13">
    <location>
        <begin position="29"/>
        <end position="252"/>
    </location>
</feature>